<dbReference type="Gene3D" id="2.60.120.10">
    <property type="entry name" value="Jelly Rolls"/>
    <property type="match status" value="1"/>
</dbReference>
<dbReference type="EMBL" id="JAAQPH010000011">
    <property type="protein sequence ID" value="NIA69921.1"/>
    <property type="molecule type" value="Genomic_DNA"/>
</dbReference>
<evidence type="ECO:0000256" key="2">
    <source>
        <dbReference type="ARBA" id="ARBA00023125"/>
    </source>
</evidence>
<dbReference type="CDD" id="cd00038">
    <property type="entry name" value="CAP_ED"/>
    <property type="match status" value="1"/>
</dbReference>
<sequence length="240" mass="26509">MQELQRVADGRAPFLPDYPPWNRLTAPSVSDLLDAATMISLTRGDDAGAGLGIVISGALAVERELSDGRRILCALFHEGDLVDLRRTERARQGDLIALKESEFLALDESRAEICTSEHADVARAFIVQLGDHLARMRDHATDLAFKTPFESLASVLFEFRRWPGADSGNPGGSTVRIPIPRGDVADYIGVKPETVSRAIRRLERERLIGIPEQDQVFLADIPSMRRLANGGRPRQSTRRS</sequence>
<proteinExistence type="predicted"/>
<dbReference type="GO" id="GO:0006355">
    <property type="term" value="P:regulation of DNA-templated transcription"/>
    <property type="evidence" value="ECO:0007669"/>
    <property type="project" value="InterPro"/>
</dbReference>
<comment type="caution">
    <text evidence="5">The sequence shown here is derived from an EMBL/GenBank/DDBJ whole genome shotgun (WGS) entry which is preliminary data.</text>
</comment>
<evidence type="ECO:0000259" key="4">
    <source>
        <dbReference type="PROSITE" id="PS51063"/>
    </source>
</evidence>
<dbReference type="PROSITE" id="PS51063">
    <property type="entry name" value="HTH_CRP_2"/>
    <property type="match status" value="1"/>
</dbReference>
<dbReference type="InterPro" id="IPR000595">
    <property type="entry name" value="cNMP-bd_dom"/>
</dbReference>
<dbReference type="InterPro" id="IPR018490">
    <property type="entry name" value="cNMP-bd_dom_sf"/>
</dbReference>
<reference evidence="5" key="1">
    <citation type="submission" date="2020-03" db="EMBL/GenBank/DDBJ databases">
        <title>Genome of Pelagibius litoralis DSM 21314T.</title>
        <authorList>
            <person name="Wang G."/>
        </authorList>
    </citation>
    <scope>NUCLEOTIDE SEQUENCE</scope>
    <source>
        <strain evidence="5">DSM 21314</strain>
    </source>
</reference>
<dbReference type="InterPro" id="IPR012318">
    <property type="entry name" value="HTH_CRP"/>
</dbReference>
<dbReference type="Proteomes" id="UP000761264">
    <property type="component" value="Unassembled WGS sequence"/>
</dbReference>
<evidence type="ECO:0000313" key="5">
    <source>
        <dbReference type="EMBL" id="NIA69921.1"/>
    </source>
</evidence>
<keyword evidence="1" id="KW-0805">Transcription regulation</keyword>
<gene>
    <name evidence="5" type="ORF">HBA54_15060</name>
</gene>
<dbReference type="PRINTS" id="PR00034">
    <property type="entry name" value="HTHCRP"/>
</dbReference>
<dbReference type="InterPro" id="IPR036390">
    <property type="entry name" value="WH_DNA-bd_sf"/>
</dbReference>
<keyword evidence="6" id="KW-1185">Reference proteome</keyword>
<keyword evidence="2" id="KW-0238">DNA-binding</keyword>
<name>A0A967EYT3_9PROT</name>
<evidence type="ECO:0000313" key="6">
    <source>
        <dbReference type="Proteomes" id="UP000761264"/>
    </source>
</evidence>
<organism evidence="5 6">
    <name type="scientific">Pelagibius litoralis</name>
    <dbReference type="NCBI Taxonomy" id="374515"/>
    <lineage>
        <taxon>Bacteria</taxon>
        <taxon>Pseudomonadati</taxon>
        <taxon>Pseudomonadota</taxon>
        <taxon>Alphaproteobacteria</taxon>
        <taxon>Rhodospirillales</taxon>
        <taxon>Rhodovibrionaceae</taxon>
        <taxon>Pelagibius</taxon>
    </lineage>
</organism>
<evidence type="ECO:0000256" key="3">
    <source>
        <dbReference type="ARBA" id="ARBA00023163"/>
    </source>
</evidence>
<dbReference type="GO" id="GO:0003677">
    <property type="term" value="F:DNA binding"/>
    <property type="evidence" value="ECO:0007669"/>
    <property type="project" value="UniProtKB-KW"/>
</dbReference>
<dbReference type="RefSeq" id="WP_167226017.1">
    <property type="nucleotide sequence ID" value="NZ_JAAQPH010000011.1"/>
</dbReference>
<dbReference type="Pfam" id="PF13545">
    <property type="entry name" value="HTH_Crp_2"/>
    <property type="match status" value="1"/>
</dbReference>
<dbReference type="SMART" id="SM00419">
    <property type="entry name" value="HTH_CRP"/>
    <property type="match status" value="1"/>
</dbReference>
<protein>
    <submittedName>
        <fullName evidence="5">Crp/Fnr family transcriptional regulator</fullName>
    </submittedName>
</protein>
<keyword evidence="3" id="KW-0804">Transcription</keyword>
<dbReference type="SUPFAM" id="SSF51206">
    <property type="entry name" value="cAMP-binding domain-like"/>
    <property type="match status" value="1"/>
</dbReference>
<dbReference type="InterPro" id="IPR036388">
    <property type="entry name" value="WH-like_DNA-bd_sf"/>
</dbReference>
<dbReference type="SUPFAM" id="SSF46785">
    <property type="entry name" value="Winged helix' DNA-binding domain"/>
    <property type="match status" value="1"/>
</dbReference>
<dbReference type="Gene3D" id="1.10.10.10">
    <property type="entry name" value="Winged helix-like DNA-binding domain superfamily/Winged helix DNA-binding domain"/>
    <property type="match status" value="1"/>
</dbReference>
<dbReference type="AlphaFoldDB" id="A0A967EYT3"/>
<feature type="domain" description="HTH crp-type" evidence="4">
    <location>
        <begin position="146"/>
        <end position="222"/>
    </location>
</feature>
<evidence type="ECO:0000256" key="1">
    <source>
        <dbReference type="ARBA" id="ARBA00023015"/>
    </source>
</evidence>
<accession>A0A967EYT3</accession>
<dbReference type="InterPro" id="IPR014710">
    <property type="entry name" value="RmlC-like_jellyroll"/>
</dbReference>